<keyword evidence="8 11" id="KW-0718">Serine biosynthesis</keyword>
<dbReference type="GO" id="GO:0004617">
    <property type="term" value="F:phosphoglycerate dehydrogenase activity"/>
    <property type="evidence" value="ECO:0007669"/>
    <property type="project" value="UniProtKB-UniRule"/>
</dbReference>
<name>A0A5C5X118_9PLAN</name>
<evidence type="ECO:0000256" key="8">
    <source>
        <dbReference type="ARBA" id="ARBA00023299"/>
    </source>
</evidence>
<dbReference type="InterPro" id="IPR006139">
    <property type="entry name" value="D-isomer_2_OHA_DH_cat_dom"/>
</dbReference>
<dbReference type="SUPFAM" id="SSF55021">
    <property type="entry name" value="ACT-like"/>
    <property type="match status" value="1"/>
</dbReference>
<evidence type="ECO:0000256" key="9">
    <source>
        <dbReference type="ARBA" id="ARBA00048126"/>
    </source>
</evidence>
<dbReference type="InterPro" id="IPR045626">
    <property type="entry name" value="PGDH_ASB_dom"/>
</dbReference>
<dbReference type="FunFam" id="3.40.50.720:FF:000021">
    <property type="entry name" value="D-3-phosphoglycerate dehydrogenase"/>
    <property type="match status" value="1"/>
</dbReference>
<dbReference type="Gene3D" id="3.30.1330.90">
    <property type="entry name" value="D-3-phosphoglycerate dehydrogenase, domain 3"/>
    <property type="match status" value="1"/>
</dbReference>
<dbReference type="PANTHER" id="PTHR42789">
    <property type="entry name" value="D-ISOMER SPECIFIC 2-HYDROXYACID DEHYDROGENASE FAMILY PROTEIN (AFU_ORTHOLOGUE AFUA_6G10090)"/>
    <property type="match status" value="1"/>
</dbReference>
<dbReference type="InterPro" id="IPR029009">
    <property type="entry name" value="ASB_dom_sf"/>
</dbReference>
<proteinExistence type="inferred from homology"/>
<dbReference type="SUPFAM" id="SSF51735">
    <property type="entry name" value="NAD(P)-binding Rossmann-fold domains"/>
    <property type="match status" value="1"/>
</dbReference>
<dbReference type="CDD" id="cd04902">
    <property type="entry name" value="ACT_3PGDH-xct"/>
    <property type="match status" value="1"/>
</dbReference>
<evidence type="ECO:0000256" key="5">
    <source>
        <dbReference type="ARBA" id="ARBA00022605"/>
    </source>
</evidence>
<dbReference type="Pfam" id="PF00389">
    <property type="entry name" value="2-Hacid_dh"/>
    <property type="match status" value="1"/>
</dbReference>
<dbReference type="NCBIfam" id="TIGR01327">
    <property type="entry name" value="PGDH"/>
    <property type="match status" value="1"/>
</dbReference>
<dbReference type="InterPro" id="IPR006236">
    <property type="entry name" value="PGDH"/>
</dbReference>
<dbReference type="PROSITE" id="PS51671">
    <property type="entry name" value="ACT"/>
    <property type="match status" value="1"/>
</dbReference>
<dbReference type="CDD" id="cd12173">
    <property type="entry name" value="PGDH_4"/>
    <property type="match status" value="1"/>
</dbReference>
<dbReference type="InterPro" id="IPR002912">
    <property type="entry name" value="ACT_dom"/>
</dbReference>
<dbReference type="InterPro" id="IPR036291">
    <property type="entry name" value="NAD(P)-bd_dom_sf"/>
</dbReference>
<reference evidence="13 14" key="1">
    <citation type="submission" date="2019-02" db="EMBL/GenBank/DDBJ databases">
        <title>Deep-cultivation of Planctomycetes and their phenomic and genomic characterization uncovers novel biology.</title>
        <authorList>
            <person name="Wiegand S."/>
            <person name="Jogler M."/>
            <person name="Boedeker C."/>
            <person name="Pinto D."/>
            <person name="Vollmers J."/>
            <person name="Rivas-Marin E."/>
            <person name="Kohn T."/>
            <person name="Peeters S.H."/>
            <person name="Heuer A."/>
            <person name="Rast P."/>
            <person name="Oberbeckmann S."/>
            <person name="Bunk B."/>
            <person name="Jeske O."/>
            <person name="Meyerdierks A."/>
            <person name="Storesund J.E."/>
            <person name="Kallscheuer N."/>
            <person name="Luecker S."/>
            <person name="Lage O.M."/>
            <person name="Pohl T."/>
            <person name="Merkel B.J."/>
            <person name="Hornburger P."/>
            <person name="Mueller R.-W."/>
            <person name="Bruemmer F."/>
            <person name="Labrenz M."/>
            <person name="Spormann A.M."/>
            <person name="Op Den Camp H."/>
            <person name="Overmann J."/>
            <person name="Amann R."/>
            <person name="Jetten M.S.M."/>
            <person name="Mascher T."/>
            <person name="Medema M.H."/>
            <person name="Devos D.P."/>
            <person name="Kaster A.-K."/>
            <person name="Ovreas L."/>
            <person name="Rohde M."/>
            <person name="Galperin M.Y."/>
            <person name="Jogler C."/>
        </authorList>
    </citation>
    <scope>NUCLEOTIDE SEQUENCE [LARGE SCALE GENOMIC DNA]</scope>
    <source>
        <strain evidence="13 14">KOR42</strain>
    </source>
</reference>
<dbReference type="Gene3D" id="3.40.50.720">
    <property type="entry name" value="NAD(P)-binding Rossmann-like Domain"/>
    <property type="match status" value="2"/>
</dbReference>
<dbReference type="FunFam" id="3.30.70.260:FF:000008">
    <property type="entry name" value="D-3-phosphoglycerate dehydrogenase, chloroplastic"/>
    <property type="match status" value="1"/>
</dbReference>
<dbReference type="OrthoDB" id="277029at2"/>
<evidence type="ECO:0000256" key="6">
    <source>
        <dbReference type="ARBA" id="ARBA00023002"/>
    </source>
</evidence>
<dbReference type="InterPro" id="IPR050857">
    <property type="entry name" value="D-2-hydroxyacid_DH"/>
</dbReference>
<dbReference type="InterPro" id="IPR006140">
    <property type="entry name" value="D-isomer_DH_NAD-bd"/>
</dbReference>
<evidence type="ECO:0000256" key="3">
    <source>
        <dbReference type="ARBA" id="ARBA00005854"/>
    </source>
</evidence>
<dbReference type="PANTHER" id="PTHR42789:SF1">
    <property type="entry name" value="D-ISOMER SPECIFIC 2-HYDROXYACID DEHYDROGENASE FAMILY PROTEIN (AFU_ORTHOLOGUE AFUA_6G10090)"/>
    <property type="match status" value="1"/>
</dbReference>
<comment type="similarity">
    <text evidence="3 11">Belongs to the D-isomer specific 2-hydroxyacid dehydrogenase family.</text>
</comment>
<gene>
    <name evidence="13" type="primary">serA_1</name>
    <name evidence="13" type="ORF">KOR42_00410</name>
</gene>
<evidence type="ECO:0000313" key="14">
    <source>
        <dbReference type="Proteomes" id="UP000317243"/>
    </source>
</evidence>
<evidence type="ECO:0000256" key="1">
    <source>
        <dbReference type="ARBA" id="ARBA00003800"/>
    </source>
</evidence>
<dbReference type="EMBL" id="SIHI01000001">
    <property type="protein sequence ID" value="TWT56687.1"/>
    <property type="molecule type" value="Genomic_DNA"/>
</dbReference>
<dbReference type="Pfam" id="PF19304">
    <property type="entry name" value="PGDH_inter"/>
    <property type="match status" value="1"/>
</dbReference>
<evidence type="ECO:0000256" key="10">
    <source>
        <dbReference type="ARBA" id="ARBA00048731"/>
    </source>
</evidence>
<dbReference type="GO" id="GO:0051287">
    <property type="term" value="F:NAD binding"/>
    <property type="evidence" value="ECO:0007669"/>
    <property type="project" value="UniProtKB-UniRule"/>
</dbReference>
<dbReference type="InterPro" id="IPR029753">
    <property type="entry name" value="D-isomer_DH_CS"/>
</dbReference>
<comment type="catalytic activity">
    <reaction evidence="10 11">
        <text>(2R)-3-phosphoglycerate + NAD(+) = 3-phosphooxypyruvate + NADH + H(+)</text>
        <dbReference type="Rhea" id="RHEA:12641"/>
        <dbReference type="ChEBI" id="CHEBI:15378"/>
        <dbReference type="ChEBI" id="CHEBI:18110"/>
        <dbReference type="ChEBI" id="CHEBI:57540"/>
        <dbReference type="ChEBI" id="CHEBI:57945"/>
        <dbReference type="ChEBI" id="CHEBI:58272"/>
        <dbReference type="EC" id="1.1.1.95"/>
    </reaction>
</comment>
<evidence type="ECO:0000256" key="7">
    <source>
        <dbReference type="ARBA" id="ARBA00023027"/>
    </source>
</evidence>
<dbReference type="RefSeq" id="WP_146506620.1">
    <property type="nucleotide sequence ID" value="NZ_SIHI01000001.1"/>
</dbReference>
<dbReference type="Pfam" id="PF01842">
    <property type="entry name" value="ACT"/>
    <property type="match status" value="1"/>
</dbReference>
<comment type="caution">
    <text evidence="13">The sequence shown here is derived from an EMBL/GenBank/DDBJ whole genome shotgun (WGS) entry which is preliminary data.</text>
</comment>
<dbReference type="GO" id="GO:0006564">
    <property type="term" value="P:L-serine biosynthetic process"/>
    <property type="evidence" value="ECO:0007669"/>
    <property type="project" value="UniProtKB-UniRule"/>
</dbReference>
<dbReference type="PROSITE" id="PS00671">
    <property type="entry name" value="D_2_HYDROXYACID_DH_3"/>
    <property type="match status" value="1"/>
</dbReference>
<dbReference type="Gene3D" id="3.30.70.260">
    <property type="match status" value="1"/>
</dbReference>
<sequence>MYRVLVSDNLSPIGLKLLEDHPEIDLVYEPEIHKDPSALKEALATTDGIVIRSGTKLTEDVLSGQKRLKVVARAGVGVDNVDLVAATRQGIVVSNTPDGNTLSTAEQTIAMMMGLCRNIGPASQSMREGRWDRKLFTGTQLAGKTVGVIGLGRIGLAVARRCNGLEMNVLGYDPFLSEERAAEQNIELYRDIDELLVKCDLVTVHTPLTDETRGLINAERLKKMKEGVRLVNCARGGIIDEEALLEGLESGQVGGAALDVYVTEKAGANDKLASYPNVLCTPHLGASTEEAQEQVAVEAAEIVCNFLTRNEIRSAVNMVPISGKELEAAKAYLDLAYRLGLMLAQLAGSEGIKGAELQYRGDVTSQPVKLITSAFTSGLLSAALDDTVSIVNSDVTAKDRGIAISQTSTSETGAFATMISATVRTDQREITAGGTTFGNDFLRLVKLNDYQLDAYLDGLMLIYRHKDVPGLIGAIGTTFGKHQVNISHMALGREKNEPGGEAVAVLNLDNAPSEEALKEVQGHPDVTGVQLVNLPPAKAPLPWLGL</sequence>
<comment type="pathway">
    <text evidence="2 11">Amino-acid biosynthesis; L-serine biosynthesis; L-serine from 3-phospho-D-glycerate: step 1/3.</text>
</comment>
<dbReference type="SUPFAM" id="SSF143548">
    <property type="entry name" value="Serine metabolism enzymes domain"/>
    <property type="match status" value="1"/>
</dbReference>
<evidence type="ECO:0000259" key="12">
    <source>
        <dbReference type="PROSITE" id="PS51671"/>
    </source>
</evidence>
<evidence type="ECO:0000256" key="11">
    <source>
        <dbReference type="RuleBase" id="RU363003"/>
    </source>
</evidence>
<dbReference type="Pfam" id="PF02826">
    <property type="entry name" value="2-Hacid_dh_C"/>
    <property type="match status" value="1"/>
</dbReference>
<keyword evidence="6 11" id="KW-0560">Oxidoreductase</keyword>
<keyword evidence="7 11" id="KW-0520">NAD</keyword>
<organism evidence="13 14">
    <name type="scientific">Thalassoglobus neptunius</name>
    <dbReference type="NCBI Taxonomy" id="1938619"/>
    <lineage>
        <taxon>Bacteria</taxon>
        <taxon>Pseudomonadati</taxon>
        <taxon>Planctomycetota</taxon>
        <taxon>Planctomycetia</taxon>
        <taxon>Planctomycetales</taxon>
        <taxon>Planctomycetaceae</taxon>
        <taxon>Thalassoglobus</taxon>
    </lineage>
</organism>
<dbReference type="PROSITE" id="PS00065">
    <property type="entry name" value="D_2_HYDROXYACID_DH_1"/>
    <property type="match status" value="1"/>
</dbReference>
<keyword evidence="14" id="KW-1185">Reference proteome</keyword>
<evidence type="ECO:0000313" key="13">
    <source>
        <dbReference type="EMBL" id="TWT56687.1"/>
    </source>
</evidence>
<protein>
    <recommendedName>
        <fullName evidence="4 11">D-3-phosphoglycerate dehydrogenase</fullName>
        <ecNumber evidence="11">1.1.1.95</ecNumber>
    </recommendedName>
</protein>
<dbReference type="SUPFAM" id="SSF52283">
    <property type="entry name" value="Formate/glycerate dehydrogenase catalytic domain-like"/>
    <property type="match status" value="1"/>
</dbReference>
<evidence type="ECO:0000256" key="4">
    <source>
        <dbReference type="ARBA" id="ARBA00021582"/>
    </source>
</evidence>
<feature type="domain" description="ACT" evidence="12">
    <location>
        <begin position="460"/>
        <end position="534"/>
    </location>
</feature>
<dbReference type="InterPro" id="IPR029752">
    <property type="entry name" value="D-isomer_DH_CS1"/>
</dbReference>
<dbReference type="Proteomes" id="UP000317243">
    <property type="component" value="Unassembled WGS sequence"/>
</dbReference>
<evidence type="ECO:0000256" key="2">
    <source>
        <dbReference type="ARBA" id="ARBA00005216"/>
    </source>
</evidence>
<dbReference type="EC" id="1.1.1.95" evidence="11"/>
<dbReference type="InterPro" id="IPR045865">
    <property type="entry name" value="ACT-like_dom_sf"/>
</dbReference>
<dbReference type="AlphaFoldDB" id="A0A5C5X118"/>
<comment type="function">
    <text evidence="1">Catalyzes the reversible oxidation of 3-phospho-D-glycerate to 3-phosphonooxypyruvate, the first step of the phosphorylated L-serine biosynthesis pathway. Also catalyzes the reversible oxidation of 2-hydroxyglutarate to 2-oxoglutarate.</text>
</comment>
<dbReference type="UniPathway" id="UPA00135">
    <property type="reaction ID" value="UER00196"/>
</dbReference>
<keyword evidence="5 11" id="KW-0028">Amino-acid biosynthesis</keyword>
<accession>A0A5C5X118</accession>
<comment type="catalytic activity">
    <reaction evidence="9">
        <text>(R)-2-hydroxyglutarate + NAD(+) = 2-oxoglutarate + NADH + H(+)</text>
        <dbReference type="Rhea" id="RHEA:49612"/>
        <dbReference type="ChEBI" id="CHEBI:15378"/>
        <dbReference type="ChEBI" id="CHEBI:15801"/>
        <dbReference type="ChEBI" id="CHEBI:16810"/>
        <dbReference type="ChEBI" id="CHEBI:57540"/>
        <dbReference type="ChEBI" id="CHEBI:57945"/>
        <dbReference type="EC" id="1.1.1.399"/>
    </reaction>
</comment>